<dbReference type="EMBL" id="JMQM01000001">
    <property type="protein sequence ID" value="KFB09632.1"/>
    <property type="molecule type" value="Genomic_DNA"/>
</dbReference>
<proteinExistence type="predicted"/>
<keyword evidence="3" id="KW-1185">Reference proteome</keyword>
<feature type="chain" id="PRO_5001783277" description="Twin-arginine translocation pathway signal" evidence="1">
    <location>
        <begin position="29"/>
        <end position="42"/>
    </location>
</feature>
<reference evidence="2 3" key="1">
    <citation type="submission" date="2014-05" db="EMBL/GenBank/DDBJ databases">
        <title>Draft Genome Sequence of Nitratireductor basaltis Strain UMTGB225, A Marine Bacterium Isolated from Green Barrel Tunicate.</title>
        <authorList>
            <person name="Gan H.Y."/>
        </authorList>
    </citation>
    <scope>NUCLEOTIDE SEQUENCE [LARGE SCALE GENOMIC DNA]</scope>
    <source>
        <strain evidence="2 3">UMTGB225</strain>
    </source>
</reference>
<dbReference type="PROSITE" id="PS51318">
    <property type="entry name" value="TAT"/>
    <property type="match status" value="1"/>
</dbReference>
<dbReference type="AlphaFoldDB" id="A0A084U9J6"/>
<evidence type="ECO:0008006" key="4">
    <source>
        <dbReference type="Google" id="ProtNLM"/>
    </source>
</evidence>
<dbReference type="Proteomes" id="UP000053675">
    <property type="component" value="Unassembled WGS sequence"/>
</dbReference>
<organism evidence="2 3">
    <name type="scientific">Nitratireductor basaltis</name>
    <dbReference type="NCBI Taxonomy" id="472175"/>
    <lineage>
        <taxon>Bacteria</taxon>
        <taxon>Pseudomonadati</taxon>
        <taxon>Pseudomonadota</taxon>
        <taxon>Alphaproteobacteria</taxon>
        <taxon>Hyphomicrobiales</taxon>
        <taxon>Phyllobacteriaceae</taxon>
        <taxon>Nitratireductor</taxon>
    </lineage>
</organism>
<accession>A0A084U9J6</accession>
<evidence type="ECO:0000256" key="1">
    <source>
        <dbReference type="SAM" id="SignalP"/>
    </source>
</evidence>
<keyword evidence="1" id="KW-0732">Signal</keyword>
<comment type="caution">
    <text evidence="2">The sequence shown here is derived from an EMBL/GenBank/DDBJ whole genome shotgun (WGS) entry which is preliminary data.</text>
</comment>
<dbReference type="InterPro" id="IPR006311">
    <property type="entry name" value="TAT_signal"/>
</dbReference>
<gene>
    <name evidence="2" type="ORF">EL18_00648</name>
</gene>
<sequence>MTQDMFSRRKLLIGTAALAAVSPLRALAQGAPVADAGSGRNS</sequence>
<feature type="signal peptide" evidence="1">
    <location>
        <begin position="1"/>
        <end position="28"/>
    </location>
</feature>
<evidence type="ECO:0000313" key="3">
    <source>
        <dbReference type="Proteomes" id="UP000053675"/>
    </source>
</evidence>
<protein>
    <recommendedName>
        <fullName evidence="4">Twin-arginine translocation pathway signal</fullName>
    </recommendedName>
</protein>
<evidence type="ECO:0000313" key="2">
    <source>
        <dbReference type="EMBL" id="KFB09632.1"/>
    </source>
</evidence>
<name>A0A084U9J6_9HYPH</name>